<dbReference type="PANTHER" id="PTHR30108:SF21">
    <property type="entry name" value="4-HYDROXYBENZOATE DECARBOXYLASE"/>
    <property type="match status" value="1"/>
</dbReference>
<feature type="domain" description="3-octaprenyl-4-hydroxybenzoate carboxy-lyase-like N-terminal" evidence="10">
    <location>
        <begin position="15"/>
        <end position="88"/>
    </location>
</feature>
<evidence type="ECO:0000256" key="6">
    <source>
        <dbReference type="ARBA" id="ARBA00049727"/>
    </source>
</evidence>
<evidence type="ECO:0000259" key="9">
    <source>
        <dbReference type="Pfam" id="PF01977"/>
    </source>
</evidence>
<evidence type="ECO:0000259" key="10">
    <source>
        <dbReference type="Pfam" id="PF20695"/>
    </source>
</evidence>
<sequence>MREKPPQADLRGFLKACAQENKLKVSKHSLMLEFEVAAAIKAAEPYPLIVRTEKGPILSNILADRRRLYSAINSSSDAEAYRRLSEAMSNPVKLRPAEVNGYLSLGDDLGKLPIPKFFEKDGGYYITAGIFLAKDPDTPALNASIHRAMVLDEKHLAVRLVPRHLHYMFSKAEKSNRSLPAAIVIGAPPAVYVAAASSPPYGIYEVEVANALIGGVLSGTSDLIEGIPIPLPCEYIILGEFLPGRRAREGPFVDILGTYDEVREEPVFLAHEILARNSPLFYAILPSGLEHKLLMGFPREAAIWDSVSRVVPRVRSVRLTPGGGSWLVAVVSIVKTNEGDPKNVILAAFAAHPSLKIVVVIDEDIDPDDDGEVEWAIATRMQPSEDLVVITGARGSSLDPSADPLTLLTSKLGIDATKPLSKRPELFERARIPVQLEPSSLEDTDLLDCELQP</sequence>
<comment type="function">
    <text evidence="5">Catalyzes the conversion of trans-anhydromevalonate 5-phosphate (tAHMP) into isopentenyl phosphate. Involved in the archaeal mevalonate (MVA) pathway, which provides fundamental precursors for isoprenoid biosynthesis, such as isopentenyl diphosphate (IPP) and dimethylallyl diphosphate (DMAPP).</text>
</comment>
<dbReference type="Gene3D" id="3.40.1670.10">
    <property type="entry name" value="UbiD C-terminal domain-like"/>
    <property type="match status" value="1"/>
</dbReference>
<dbReference type="Pfam" id="PF20696">
    <property type="entry name" value="UbiD_C"/>
    <property type="match status" value="1"/>
</dbReference>
<dbReference type="Pfam" id="PF01977">
    <property type="entry name" value="UbiD"/>
    <property type="match status" value="1"/>
</dbReference>
<comment type="pathway">
    <text evidence="2">Isoprenoid biosynthesis; isopentenyl diphosphate biosynthesis via mevalonate pathway.</text>
</comment>
<evidence type="ECO:0000256" key="4">
    <source>
        <dbReference type="ARBA" id="ARBA00049054"/>
    </source>
</evidence>
<gene>
    <name evidence="12" type="ORF">ENV17_03030</name>
</gene>
<accession>A0A7C4F8K2</accession>
<evidence type="ECO:0000256" key="1">
    <source>
        <dbReference type="ARBA" id="ARBA00001936"/>
    </source>
</evidence>
<protein>
    <recommendedName>
        <fullName evidence="7">Anhydromevalonate phosphate decarboxylase</fullName>
        <ecNumber evidence="6">4.1.1.126</ecNumber>
    </recommendedName>
</protein>
<dbReference type="SUPFAM" id="SSF50475">
    <property type="entry name" value="FMN-binding split barrel"/>
    <property type="match status" value="1"/>
</dbReference>
<evidence type="ECO:0000256" key="7">
    <source>
        <dbReference type="ARBA" id="ARBA00049754"/>
    </source>
</evidence>
<dbReference type="Pfam" id="PF20695">
    <property type="entry name" value="UbiD_N"/>
    <property type="match status" value="1"/>
</dbReference>
<evidence type="ECO:0000259" key="11">
    <source>
        <dbReference type="Pfam" id="PF20696"/>
    </source>
</evidence>
<dbReference type="GO" id="GO:0005737">
    <property type="term" value="C:cytoplasm"/>
    <property type="evidence" value="ECO:0007669"/>
    <property type="project" value="TreeGrafter"/>
</dbReference>
<comment type="cofactor">
    <cofactor evidence="1">
        <name>Mn(2+)</name>
        <dbReference type="ChEBI" id="CHEBI:29035"/>
    </cofactor>
</comment>
<dbReference type="InterPro" id="IPR048304">
    <property type="entry name" value="UbiD_Rift_dom"/>
</dbReference>
<dbReference type="EMBL" id="DTFI01000078">
    <property type="protein sequence ID" value="HGI43344.1"/>
    <property type="molecule type" value="Genomic_DNA"/>
</dbReference>
<dbReference type="FunFam" id="3.40.1670.10:FF:000003">
    <property type="entry name" value="Phenolic acid decarboxylase"/>
    <property type="match status" value="1"/>
</dbReference>
<feature type="domain" description="3-octaprenyl-4-hydroxybenzoate carboxy-lyase-like Rift-related" evidence="9">
    <location>
        <begin position="108"/>
        <end position="287"/>
    </location>
</feature>
<evidence type="ECO:0000256" key="2">
    <source>
        <dbReference type="ARBA" id="ARBA00005092"/>
    </source>
</evidence>
<reference evidence="12" key="1">
    <citation type="journal article" date="2020" name="mSystems">
        <title>Genome- and Community-Level Interaction Insights into Carbon Utilization and Element Cycling Functions of Hydrothermarchaeota in Hydrothermal Sediment.</title>
        <authorList>
            <person name="Zhou Z."/>
            <person name="Liu Y."/>
            <person name="Xu W."/>
            <person name="Pan J."/>
            <person name="Luo Z.H."/>
            <person name="Li M."/>
        </authorList>
    </citation>
    <scope>NUCLEOTIDE SEQUENCE [LARGE SCALE GENOMIC DNA]</scope>
    <source>
        <strain evidence="12">SpSt-735</strain>
    </source>
</reference>
<dbReference type="InterPro" id="IPR002830">
    <property type="entry name" value="UbiD"/>
</dbReference>
<evidence type="ECO:0000256" key="8">
    <source>
        <dbReference type="ARBA" id="ARBA00049936"/>
    </source>
</evidence>
<feature type="domain" description="3-octaprenyl-4-hydroxybenzoate carboxy-lyase-like C-terminal" evidence="11">
    <location>
        <begin position="293"/>
        <end position="416"/>
    </location>
</feature>
<proteinExistence type="inferred from homology"/>
<evidence type="ECO:0000313" key="12">
    <source>
        <dbReference type="EMBL" id="HGI43344.1"/>
    </source>
</evidence>
<dbReference type="EC" id="4.1.1.126" evidence="6"/>
<dbReference type="PANTHER" id="PTHR30108">
    <property type="entry name" value="3-OCTAPRENYL-4-HYDROXYBENZOATE CARBOXY-LYASE-RELATED"/>
    <property type="match status" value="1"/>
</dbReference>
<dbReference type="InterPro" id="IPR049383">
    <property type="entry name" value="UbiD-like_N"/>
</dbReference>
<dbReference type="InterPro" id="IPR049381">
    <property type="entry name" value="UbiD-like_C"/>
</dbReference>
<comment type="catalytic activity">
    <reaction evidence="4">
        <text>(2E)-3-methyl-5-phosphooxypent-2-enoate + H(+) = isopentenyl phosphate + CO2</text>
        <dbReference type="Rhea" id="RHEA:78971"/>
        <dbReference type="ChEBI" id="CHEBI:15378"/>
        <dbReference type="ChEBI" id="CHEBI:16526"/>
        <dbReference type="ChEBI" id="CHEBI:65078"/>
        <dbReference type="ChEBI" id="CHEBI:229665"/>
        <dbReference type="EC" id="4.1.1.126"/>
    </reaction>
    <physiologicalReaction direction="left-to-right" evidence="4">
        <dbReference type="Rhea" id="RHEA:78972"/>
    </physiologicalReaction>
</comment>
<dbReference type="SUPFAM" id="SSF143968">
    <property type="entry name" value="UbiD C-terminal domain-like"/>
    <property type="match status" value="1"/>
</dbReference>
<dbReference type="GO" id="GO:0016831">
    <property type="term" value="F:carboxy-lyase activity"/>
    <property type="evidence" value="ECO:0007669"/>
    <property type="project" value="InterPro"/>
</dbReference>
<evidence type="ECO:0000256" key="5">
    <source>
        <dbReference type="ARBA" id="ARBA00049583"/>
    </source>
</evidence>
<comment type="cofactor">
    <cofactor evidence="8">
        <name>prenylated FMN</name>
        <dbReference type="ChEBI" id="CHEBI:87746"/>
    </cofactor>
</comment>
<comment type="similarity">
    <text evidence="3">Belongs to the UbiD family.</text>
</comment>
<organism evidence="12">
    <name type="scientific">Thermofilum pendens</name>
    <dbReference type="NCBI Taxonomy" id="2269"/>
    <lineage>
        <taxon>Archaea</taxon>
        <taxon>Thermoproteota</taxon>
        <taxon>Thermoprotei</taxon>
        <taxon>Thermofilales</taxon>
        <taxon>Thermofilaceae</taxon>
        <taxon>Thermofilum</taxon>
    </lineage>
</organism>
<evidence type="ECO:0000256" key="3">
    <source>
        <dbReference type="ARBA" id="ARBA00010021"/>
    </source>
</evidence>
<dbReference type="NCBIfam" id="TIGR00148">
    <property type="entry name" value="UbiD family decarboxylase"/>
    <property type="match status" value="1"/>
</dbReference>
<name>A0A7C4F8K2_THEPE</name>
<comment type="caution">
    <text evidence="12">The sequence shown here is derived from an EMBL/GenBank/DDBJ whole genome shotgun (WGS) entry which is preliminary data.</text>
</comment>
<dbReference type="AlphaFoldDB" id="A0A7C4F8K2"/>